<evidence type="ECO:0000256" key="2">
    <source>
        <dbReference type="ARBA" id="ARBA00022801"/>
    </source>
</evidence>
<dbReference type="SUPFAM" id="SSF53474">
    <property type="entry name" value="alpha/beta-Hydrolases"/>
    <property type="match status" value="1"/>
</dbReference>
<comment type="caution">
    <text evidence="6">The sequence shown here is derived from an EMBL/GenBank/DDBJ whole genome shotgun (WGS) entry which is preliminary data.</text>
</comment>
<evidence type="ECO:0000259" key="5">
    <source>
        <dbReference type="Pfam" id="PF00135"/>
    </source>
</evidence>
<dbReference type="Pfam" id="PF00135">
    <property type="entry name" value="COesterase"/>
    <property type="match status" value="1"/>
</dbReference>
<accession>A0AAW0C5Y7</accession>
<dbReference type="AlphaFoldDB" id="A0AAW0C5Y7"/>
<sequence>MQYDSPDQDEEEDGDYKSSEDPHDQSSDSESEYEDGPRDFPRGCFLPRYPCEQGTGVTVTVSTITPFHLFSFHQYPSRSSLKLIPIFYPLARNDDGQGQKTHEDGETCPRIFPLCPGAIVMVKRLWVLAAFLEVISAASSPSVQDARSGVTYHGIASNGVEQFLNIPYGTIPKRFSNPEAYVFAEVLRITMLAFQALLVRNPCSKVFSFQTPASNQSEDCLRLKVVRPEGVTEGAKLPVMVWIYGGSLFNGHINDETYNPDGLIQYSMQNGNPVLFVAMNYRLNIFGFAVSDDLKAEGSLNVGLKDQRLALEWVQEHIASFGGDASRVTIFGQSSGAFSVTLQLLAYGGNDTAPFHVAIMQSETIEPLITSTVSQDTFNAVAKLANCTQDTMSCMRALPYETLLNFTITQQTSGGVYLPVVDGDFLPQVPSMMVKQGMFTHVPVMIGWTEDDATVFTDFNIATSSDTFNFIKLTYPGLSNDTLTNLLSLYPSDEFSANPVGLTAEFYRAARIYRDILFVCPSLFFGSAVSADQPVYYYHQSQTILTQFSLIVVFPASVSFMPPSSRLEGWEKAYYGGSGVSVFVAGGGSPGSATLNGTTPLGKQKLEERCAFLTREDVIKELQY</sequence>
<dbReference type="EC" id="3.1.1.-" evidence="3"/>
<evidence type="ECO:0000313" key="7">
    <source>
        <dbReference type="Proteomes" id="UP001383192"/>
    </source>
</evidence>
<organism evidence="6 7">
    <name type="scientific">Paramarasmius palmivorus</name>
    <dbReference type="NCBI Taxonomy" id="297713"/>
    <lineage>
        <taxon>Eukaryota</taxon>
        <taxon>Fungi</taxon>
        <taxon>Dikarya</taxon>
        <taxon>Basidiomycota</taxon>
        <taxon>Agaricomycotina</taxon>
        <taxon>Agaricomycetes</taxon>
        <taxon>Agaricomycetidae</taxon>
        <taxon>Agaricales</taxon>
        <taxon>Marasmiineae</taxon>
        <taxon>Marasmiaceae</taxon>
        <taxon>Paramarasmius</taxon>
    </lineage>
</organism>
<reference evidence="6 7" key="1">
    <citation type="submission" date="2024-01" db="EMBL/GenBank/DDBJ databases">
        <title>A draft genome for a cacao thread blight-causing isolate of Paramarasmius palmivorus.</title>
        <authorList>
            <person name="Baruah I.K."/>
            <person name="Bukari Y."/>
            <person name="Amoako-Attah I."/>
            <person name="Meinhardt L.W."/>
            <person name="Bailey B.A."/>
            <person name="Cohen S.P."/>
        </authorList>
    </citation>
    <scope>NUCLEOTIDE SEQUENCE [LARGE SCALE GENOMIC DNA]</scope>
    <source>
        <strain evidence="6 7">GH-12</strain>
    </source>
</reference>
<evidence type="ECO:0000256" key="4">
    <source>
        <dbReference type="SAM" id="MobiDB-lite"/>
    </source>
</evidence>
<keyword evidence="2 3" id="KW-0378">Hydrolase</keyword>
<keyword evidence="7" id="KW-1185">Reference proteome</keyword>
<dbReference type="InterPro" id="IPR002018">
    <property type="entry name" value="CarbesteraseB"/>
</dbReference>
<feature type="region of interest" description="Disordered" evidence="4">
    <location>
        <begin position="1"/>
        <end position="38"/>
    </location>
</feature>
<dbReference type="InterPro" id="IPR050309">
    <property type="entry name" value="Type-B_Carboxylest/Lipase"/>
</dbReference>
<dbReference type="Gene3D" id="3.40.50.1820">
    <property type="entry name" value="alpha/beta hydrolase"/>
    <property type="match status" value="1"/>
</dbReference>
<dbReference type="InterPro" id="IPR019826">
    <property type="entry name" value="Carboxylesterase_B_AS"/>
</dbReference>
<evidence type="ECO:0000256" key="3">
    <source>
        <dbReference type="RuleBase" id="RU361235"/>
    </source>
</evidence>
<dbReference type="EMBL" id="JAYKXP010000055">
    <property type="protein sequence ID" value="KAK7034744.1"/>
    <property type="molecule type" value="Genomic_DNA"/>
</dbReference>
<evidence type="ECO:0000256" key="1">
    <source>
        <dbReference type="ARBA" id="ARBA00005964"/>
    </source>
</evidence>
<protein>
    <recommendedName>
        <fullName evidence="3">Carboxylic ester hydrolase</fullName>
        <ecNumber evidence="3">3.1.1.-</ecNumber>
    </recommendedName>
</protein>
<evidence type="ECO:0000313" key="6">
    <source>
        <dbReference type="EMBL" id="KAK7034744.1"/>
    </source>
</evidence>
<dbReference type="Proteomes" id="UP001383192">
    <property type="component" value="Unassembled WGS sequence"/>
</dbReference>
<comment type="similarity">
    <text evidence="1 3">Belongs to the type-B carboxylesterase/lipase family.</text>
</comment>
<proteinExistence type="inferred from homology"/>
<feature type="domain" description="Carboxylesterase type B" evidence="5">
    <location>
        <begin position="157"/>
        <end position="541"/>
    </location>
</feature>
<feature type="compositionally biased region" description="Basic and acidic residues" evidence="4">
    <location>
        <begin position="15"/>
        <end position="26"/>
    </location>
</feature>
<dbReference type="PROSITE" id="PS00122">
    <property type="entry name" value="CARBOXYLESTERASE_B_1"/>
    <property type="match status" value="1"/>
</dbReference>
<dbReference type="GO" id="GO:0016787">
    <property type="term" value="F:hydrolase activity"/>
    <property type="evidence" value="ECO:0007669"/>
    <property type="project" value="UniProtKB-KW"/>
</dbReference>
<feature type="compositionally biased region" description="Acidic residues" evidence="4">
    <location>
        <begin position="1"/>
        <end position="14"/>
    </location>
</feature>
<gene>
    <name evidence="6" type="ORF">VNI00_012151</name>
</gene>
<dbReference type="InterPro" id="IPR029058">
    <property type="entry name" value="AB_hydrolase_fold"/>
</dbReference>
<dbReference type="PANTHER" id="PTHR11559">
    <property type="entry name" value="CARBOXYLESTERASE"/>
    <property type="match status" value="1"/>
</dbReference>
<name>A0AAW0C5Y7_9AGAR</name>